<keyword evidence="5 16" id="KW-0378">Hydrolase</keyword>
<keyword evidence="20" id="KW-1185">Reference proteome</keyword>
<evidence type="ECO:0000256" key="5">
    <source>
        <dbReference type="ARBA" id="ARBA00022801"/>
    </source>
</evidence>
<keyword evidence="10" id="KW-0234">DNA repair</keyword>
<dbReference type="GO" id="GO:0004527">
    <property type="term" value="F:exonuclease activity"/>
    <property type="evidence" value="ECO:0007669"/>
    <property type="project" value="UniProtKB-KW"/>
</dbReference>
<dbReference type="EC" id="5.6.2.4" evidence="13"/>
<dbReference type="OrthoDB" id="9810135at2"/>
<evidence type="ECO:0000256" key="3">
    <source>
        <dbReference type="ARBA" id="ARBA00022741"/>
    </source>
</evidence>
<evidence type="ECO:0000256" key="7">
    <source>
        <dbReference type="ARBA" id="ARBA00022839"/>
    </source>
</evidence>
<evidence type="ECO:0000256" key="14">
    <source>
        <dbReference type="ARBA" id="ARBA00034923"/>
    </source>
</evidence>
<dbReference type="SUPFAM" id="SSF52540">
    <property type="entry name" value="P-loop containing nucleoside triphosphate hydrolases"/>
    <property type="match status" value="1"/>
</dbReference>
<keyword evidence="8 16" id="KW-0067">ATP-binding</keyword>
<dbReference type="PROSITE" id="PS51198">
    <property type="entry name" value="UVRD_HELICASE_ATP_BIND"/>
    <property type="match status" value="1"/>
</dbReference>
<evidence type="ECO:0000256" key="10">
    <source>
        <dbReference type="ARBA" id="ARBA00023204"/>
    </source>
</evidence>
<accession>A0A6N4SVM5</accession>
<feature type="domain" description="UvrD-like helicase ATP-binding" evidence="17">
    <location>
        <begin position="17"/>
        <end position="342"/>
    </location>
</feature>
<dbReference type="CDD" id="cd17932">
    <property type="entry name" value="DEXQc_UvrD"/>
    <property type="match status" value="1"/>
</dbReference>
<dbReference type="Pfam" id="PF12705">
    <property type="entry name" value="PDDEXK_1"/>
    <property type="match status" value="1"/>
</dbReference>
<dbReference type="EMBL" id="CP000383">
    <property type="protein sequence ID" value="ABG60505.1"/>
    <property type="molecule type" value="Genomic_DNA"/>
</dbReference>
<keyword evidence="11" id="KW-0413">Isomerase</keyword>
<evidence type="ECO:0000256" key="15">
    <source>
        <dbReference type="ARBA" id="ARBA00048988"/>
    </source>
</evidence>
<dbReference type="GO" id="GO:0005524">
    <property type="term" value="F:ATP binding"/>
    <property type="evidence" value="ECO:0007669"/>
    <property type="project" value="UniProtKB-UniRule"/>
</dbReference>
<feature type="binding site" evidence="16">
    <location>
        <begin position="38"/>
        <end position="45"/>
    </location>
    <ligand>
        <name>ATP</name>
        <dbReference type="ChEBI" id="CHEBI:30616"/>
    </ligand>
</feature>
<dbReference type="Gene3D" id="3.90.320.10">
    <property type="match status" value="1"/>
</dbReference>
<dbReference type="RefSeq" id="WP_011586615.1">
    <property type="nucleotide sequence ID" value="NC_008255.1"/>
</dbReference>
<keyword evidence="4" id="KW-0227">DNA damage</keyword>
<feature type="domain" description="UvrD-like helicase C-terminal" evidence="18">
    <location>
        <begin position="343"/>
        <end position="640"/>
    </location>
</feature>
<keyword evidence="7" id="KW-0269">Exonuclease</keyword>
<proteinExistence type="inferred from homology"/>
<dbReference type="SUPFAM" id="SSF52980">
    <property type="entry name" value="Restriction endonuclease-like"/>
    <property type="match status" value="1"/>
</dbReference>
<dbReference type="Gene3D" id="1.10.10.160">
    <property type="match status" value="1"/>
</dbReference>
<evidence type="ECO:0000256" key="12">
    <source>
        <dbReference type="ARBA" id="ARBA00034617"/>
    </source>
</evidence>
<evidence type="ECO:0000256" key="8">
    <source>
        <dbReference type="ARBA" id="ARBA00022840"/>
    </source>
</evidence>
<protein>
    <recommendedName>
        <fullName evidence="13">DNA 3'-5' helicase</fullName>
        <ecNumber evidence="13">5.6.2.4</ecNumber>
    </recommendedName>
    <alternativeName>
        <fullName evidence="14">DNA 3'-5' helicase II</fullName>
    </alternativeName>
</protein>
<dbReference type="Proteomes" id="UP000001822">
    <property type="component" value="Chromosome"/>
</dbReference>
<dbReference type="Pfam" id="PF13361">
    <property type="entry name" value="UvrD_C"/>
    <property type="match status" value="1"/>
</dbReference>
<evidence type="ECO:0000256" key="13">
    <source>
        <dbReference type="ARBA" id="ARBA00034808"/>
    </source>
</evidence>
<dbReference type="PANTHER" id="PTHR11070">
    <property type="entry name" value="UVRD / RECB / PCRA DNA HELICASE FAMILY MEMBER"/>
    <property type="match status" value="1"/>
</dbReference>
<evidence type="ECO:0000256" key="1">
    <source>
        <dbReference type="ARBA" id="ARBA00009922"/>
    </source>
</evidence>
<dbReference type="InterPro" id="IPR011604">
    <property type="entry name" value="PDDEXK-like_dom_sf"/>
</dbReference>
<keyword evidence="6 16" id="KW-0347">Helicase</keyword>
<evidence type="ECO:0000256" key="16">
    <source>
        <dbReference type="PROSITE-ProRule" id="PRU00560"/>
    </source>
</evidence>
<dbReference type="AlphaFoldDB" id="A0A6N4SVM5"/>
<dbReference type="InterPro" id="IPR038726">
    <property type="entry name" value="PDDEXK_AddAB-type"/>
</dbReference>
<evidence type="ECO:0000256" key="9">
    <source>
        <dbReference type="ARBA" id="ARBA00023125"/>
    </source>
</evidence>
<dbReference type="PANTHER" id="PTHR11070:SF2">
    <property type="entry name" value="ATP-DEPENDENT DNA HELICASE SRS2"/>
    <property type="match status" value="1"/>
</dbReference>
<dbReference type="PROSITE" id="PS51217">
    <property type="entry name" value="UVRD_HELICASE_CTER"/>
    <property type="match status" value="1"/>
</dbReference>
<gene>
    <name evidence="19" type="primary">uvrD</name>
    <name evidence="19" type="ordered locus">CHU_3266</name>
</gene>
<dbReference type="Pfam" id="PF00580">
    <property type="entry name" value="UvrD-helicase"/>
    <property type="match status" value="1"/>
</dbReference>
<comment type="catalytic activity">
    <reaction evidence="12">
        <text>Couples ATP hydrolysis with the unwinding of duplex DNA by translocating in the 3'-5' direction.</text>
        <dbReference type="EC" id="5.6.2.4"/>
    </reaction>
</comment>
<sequence>MSSKASKYDLLFQEQLARLNTAQREAVETIEGPVLVIAGPGTGKTQILSARIGKILASPDLQVQPHNILCLTFTEAGTVAMRKRLLDFIGPEAYRVHVYTFHGFCNQVIQENLDYFGVRNLQPISELETIELYQKLIDNFDATSKLKRFKGDIYYDQIGLKELFKNMKSEGWSEESMYILIDRYVDELKDDPEHQYKRKSGNNNKGDLKASYYTEIEKMAKLKAAIAEFANFNAAMGAIRRYDYNDMILWVLKAFKENELLLRNYQERYQYILVDEYQDTSGSQNEVVDLLASYWERPNLFVVGDDDQSIYRFQGANIKNIIDFNSKYNPALIVLKENYRSTQAVLDASMAVIKNNNERLVNSVQGLDKQLTAKGIIAASHVEPKIIEYYNELHEEASVVEQLEKLHHEGVDLSEVAVIYRKHSKVADIIKVLEKRKIPLNIKQSINVLHLPFVQNLIDILAYIQKENEYPDSGEEQLFRLMHFEYFNIDPTDIANISRKTRRTSESSAIRWRELMSKKEELAKLNLHSLPSILSLEANLTYWQKEFHNITLQVLFEKITTRGGILSWIMNSSEKTWYMQVLTTFFDFLKEETARNPLLSLKEFLSTIQKMLDNDVRLNLQKIIHAEKGVNFVTAHSSKGLEYRYVFLIGCNSRQWEGQAERSFGFKIPSTITENVEHDKEEDERRLFYVALTRAKEYLYISYPAKDVNEKELVCSRFLVELTEQETTKTTFVSLSDDAIVQYKLDILQFTEPPVIPLIDAVYLTELLESYQLSVTHLNKYLSCPIAFYFENMLMVPSARTASSGFGTAIHEALKDFFAAMLADEEKRFPTVQYLSEVFKLKLKNVHSHFTLIEYKNYETYGSTVVLPELYETYIGEWEKNVLLEHRIDNVEYKGVPIKGNVDKIEIHGSDVNVIDYKTGKYASSKSKLLPPTEKEPNGGDYWRQIIFYKLLIENDRKTNYKVVTGELDFVEPDAATKKPTKHKIFISPEDEQIVANQVITAYAKIKNHEFSQGCGEEDCTWCTFVRYNYKPMELTHSEQE</sequence>
<dbReference type="InterPro" id="IPR000212">
    <property type="entry name" value="DNA_helicase_UvrD/REP"/>
</dbReference>
<dbReference type="InterPro" id="IPR014016">
    <property type="entry name" value="UvrD-like_ATP-bd"/>
</dbReference>
<evidence type="ECO:0000259" key="17">
    <source>
        <dbReference type="PROSITE" id="PS51198"/>
    </source>
</evidence>
<dbReference type="InterPro" id="IPR027417">
    <property type="entry name" value="P-loop_NTPase"/>
</dbReference>
<evidence type="ECO:0000256" key="6">
    <source>
        <dbReference type="ARBA" id="ARBA00022806"/>
    </source>
</evidence>
<evidence type="ECO:0000313" key="19">
    <source>
        <dbReference type="EMBL" id="ABG60505.1"/>
    </source>
</evidence>
<name>A0A6N4SVM5_CYTH3</name>
<evidence type="ECO:0000313" key="20">
    <source>
        <dbReference type="Proteomes" id="UP000001822"/>
    </source>
</evidence>
<organism evidence="19 20">
    <name type="scientific">Cytophaga hutchinsonii (strain ATCC 33406 / DSM 1761 / CIP 103989 / NBRC 15051 / NCIMB 9469 / D465)</name>
    <dbReference type="NCBI Taxonomy" id="269798"/>
    <lineage>
        <taxon>Bacteria</taxon>
        <taxon>Pseudomonadati</taxon>
        <taxon>Bacteroidota</taxon>
        <taxon>Cytophagia</taxon>
        <taxon>Cytophagales</taxon>
        <taxon>Cytophagaceae</taxon>
        <taxon>Cytophaga</taxon>
    </lineage>
</organism>
<comment type="catalytic activity">
    <reaction evidence="15">
        <text>ATP + H2O = ADP + phosphate + H(+)</text>
        <dbReference type="Rhea" id="RHEA:13065"/>
        <dbReference type="ChEBI" id="CHEBI:15377"/>
        <dbReference type="ChEBI" id="CHEBI:15378"/>
        <dbReference type="ChEBI" id="CHEBI:30616"/>
        <dbReference type="ChEBI" id="CHEBI:43474"/>
        <dbReference type="ChEBI" id="CHEBI:456216"/>
        <dbReference type="EC" id="5.6.2.4"/>
    </reaction>
</comment>
<dbReference type="GO" id="GO:0003677">
    <property type="term" value="F:DNA binding"/>
    <property type="evidence" value="ECO:0007669"/>
    <property type="project" value="UniProtKB-KW"/>
</dbReference>
<comment type="similarity">
    <text evidence="1">Belongs to the helicase family. UvrD subfamily.</text>
</comment>
<reference evidence="19 20" key="1">
    <citation type="journal article" date="2007" name="Appl. Environ. Microbiol.">
        <title>Genome sequence of the cellulolytic gliding bacterium Cytophaga hutchinsonii.</title>
        <authorList>
            <person name="Xie G."/>
            <person name="Bruce D.C."/>
            <person name="Challacombe J.F."/>
            <person name="Chertkov O."/>
            <person name="Detter J.C."/>
            <person name="Gilna P."/>
            <person name="Han C.S."/>
            <person name="Lucas S."/>
            <person name="Misra M."/>
            <person name="Myers G.L."/>
            <person name="Richardson P."/>
            <person name="Tapia R."/>
            <person name="Thayer N."/>
            <person name="Thompson L.S."/>
            <person name="Brettin T.S."/>
            <person name="Henrissat B."/>
            <person name="Wilson D.B."/>
            <person name="McBride M.J."/>
        </authorList>
    </citation>
    <scope>NUCLEOTIDE SEQUENCE [LARGE SCALE GENOMIC DNA]</scope>
    <source>
        <strain evidence="20">ATCC 33406 / DSM 1761 / CIP 103989 / NBRC 15051 / NCIMB 9469 / D465</strain>
    </source>
</reference>
<dbReference type="InterPro" id="IPR011335">
    <property type="entry name" value="Restrct_endonuc-II-like"/>
</dbReference>
<evidence type="ECO:0000256" key="2">
    <source>
        <dbReference type="ARBA" id="ARBA00022722"/>
    </source>
</evidence>
<evidence type="ECO:0000256" key="11">
    <source>
        <dbReference type="ARBA" id="ARBA00023235"/>
    </source>
</evidence>
<keyword evidence="2" id="KW-0540">Nuclease</keyword>
<evidence type="ECO:0000259" key="18">
    <source>
        <dbReference type="PROSITE" id="PS51217"/>
    </source>
</evidence>
<dbReference type="Gene3D" id="1.10.486.10">
    <property type="entry name" value="PCRA, domain 4"/>
    <property type="match status" value="1"/>
</dbReference>
<dbReference type="GO" id="GO:0043138">
    <property type="term" value="F:3'-5' DNA helicase activity"/>
    <property type="evidence" value="ECO:0007669"/>
    <property type="project" value="UniProtKB-EC"/>
</dbReference>
<keyword evidence="9" id="KW-0238">DNA-binding</keyword>
<dbReference type="Gene3D" id="3.40.50.300">
    <property type="entry name" value="P-loop containing nucleotide triphosphate hydrolases"/>
    <property type="match status" value="2"/>
</dbReference>
<dbReference type="KEGG" id="chu:CHU_3266"/>
<dbReference type="InterPro" id="IPR014017">
    <property type="entry name" value="DNA_helicase_UvrD-like_C"/>
</dbReference>
<evidence type="ECO:0000256" key="4">
    <source>
        <dbReference type="ARBA" id="ARBA00022763"/>
    </source>
</evidence>
<dbReference type="GO" id="GO:0000725">
    <property type="term" value="P:recombinational repair"/>
    <property type="evidence" value="ECO:0007669"/>
    <property type="project" value="TreeGrafter"/>
</dbReference>
<keyword evidence="3 16" id="KW-0547">Nucleotide-binding</keyword>
<dbReference type="InterPro" id="IPR013986">
    <property type="entry name" value="DExx_box_DNA_helicase_dom_sf"/>
</dbReference>